<dbReference type="AlphaFoldDB" id="A0A6L2LS78"/>
<dbReference type="PANTHER" id="PTHR10775:SF172">
    <property type="entry name" value="TNP2, PARTIAL"/>
    <property type="match status" value="1"/>
</dbReference>
<evidence type="ECO:0008006" key="3">
    <source>
        <dbReference type="Google" id="ProtNLM"/>
    </source>
</evidence>
<reference evidence="2" key="1">
    <citation type="journal article" date="2019" name="Sci. Rep.">
        <title>Draft genome of Tanacetum cinerariifolium, the natural source of mosquito coil.</title>
        <authorList>
            <person name="Yamashiro T."/>
            <person name="Shiraishi A."/>
            <person name="Satake H."/>
            <person name="Nakayama K."/>
        </authorList>
    </citation>
    <scope>NUCLEOTIDE SEQUENCE</scope>
</reference>
<accession>A0A6L2LS78</accession>
<feature type="region of interest" description="Disordered" evidence="1">
    <location>
        <begin position="252"/>
        <end position="272"/>
    </location>
</feature>
<dbReference type="InterPro" id="IPR004242">
    <property type="entry name" value="Transposase_21"/>
</dbReference>
<dbReference type="EMBL" id="BKCJ010004795">
    <property type="protein sequence ID" value="GEU63134.1"/>
    <property type="molecule type" value="Genomic_DNA"/>
</dbReference>
<protein>
    <recommendedName>
        <fullName evidence="3">DUF4216 domain-containing protein</fullName>
    </recommendedName>
</protein>
<dbReference type="PANTHER" id="PTHR10775">
    <property type="entry name" value="OS08G0208400 PROTEIN"/>
    <property type="match status" value="1"/>
</dbReference>
<comment type="caution">
    <text evidence="2">The sequence shown here is derived from an EMBL/GenBank/DDBJ whole genome shotgun (WGS) entry which is preliminary data.</text>
</comment>
<sequence length="272" mass="32621">MGHRRWLEHDHCWRRDIRSFDGNEDLKHAPIPHSEDDVLNEIENIDLNNKNDFRGPWKKKSIFFKLPYWKSLLLPHNLDVMHIEKNVCDNITRQHFHSELPSHKRKKSAAYEIDEKSLAQAHHYMLFMEHKNIIKGKHLSRRIPQFELEKIHCKQFSEWFRKRVERLEELSDLRVIQEIKWLARGPNNFVRQYSVDKVFYAKDPQLEGWLVVRHVKVKDAFNMGCNFDQNSLYSIPDTCDVTSLHRNEVDGGDEIDVTESMKDEKEEEEDTY</sequence>
<evidence type="ECO:0000256" key="1">
    <source>
        <dbReference type="SAM" id="MobiDB-lite"/>
    </source>
</evidence>
<proteinExistence type="predicted"/>
<organism evidence="2">
    <name type="scientific">Tanacetum cinerariifolium</name>
    <name type="common">Dalmatian daisy</name>
    <name type="synonym">Chrysanthemum cinerariifolium</name>
    <dbReference type="NCBI Taxonomy" id="118510"/>
    <lineage>
        <taxon>Eukaryota</taxon>
        <taxon>Viridiplantae</taxon>
        <taxon>Streptophyta</taxon>
        <taxon>Embryophyta</taxon>
        <taxon>Tracheophyta</taxon>
        <taxon>Spermatophyta</taxon>
        <taxon>Magnoliopsida</taxon>
        <taxon>eudicotyledons</taxon>
        <taxon>Gunneridae</taxon>
        <taxon>Pentapetalae</taxon>
        <taxon>asterids</taxon>
        <taxon>campanulids</taxon>
        <taxon>Asterales</taxon>
        <taxon>Asteraceae</taxon>
        <taxon>Asteroideae</taxon>
        <taxon>Anthemideae</taxon>
        <taxon>Anthemidinae</taxon>
        <taxon>Tanacetum</taxon>
    </lineage>
</organism>
<gene>
    <name evidence="2" type="ORF">Tci_035112</name>
</gene>
<evidence type="ECO:0000313" key="2">
    <source>
        <dbReference type="EMBL" id="GEU63134.1"/>
    </source>
</evidence>
<name>A0A6L2LS78_TANCI</name>
<dbReference type="Pfam" id="PF02992">
    <property type="entry name" value="Transposase_21"/>
    <property type="match status" value="1"/>
</dbReference>